<keyword evidence="1" id="KW-0472">Membrane</keyword>
<proteinExistence type="predicted"/>
<gene>
    <name evidence="2" type="ordered locus">Vdis_1002</name>
</gene>
<dbReference type="STRING" id="572478.Vdis_1002"/>
<reference evidence="2 3" key="1">
    <citation type="journal article" date="2010" name="Stand. Genomic Sci.">
        <title>Complete genome sequence of Vulcanisaeta distributa type strain (IC-017).</title>
        <authorList>
            <person name="Mavromatis K."/>
            <person name="Sikorski J."/>
            <person name="Pabst E."/>
            <person name="Teshima H."/>
            <person name="Lapidus A."/>
            <person name="Lucas S."/>
            <person name="Nolan M."/>
            <person name="Glavina Del Rio T."/>
            <person name="Cheng J.F."/>
            <person name="Bruce D."/>
            <person name="Goodwin L."/>
            <person name="Pitluck S."/>
            <person name="Liolios K."/>
            <person name="Ivanova N."/>
            <person name="Mikhailova N."/>
            <person name="Pati A."/>
            <person name="Chen A."/>
            <person name="Palaniappan K."/>
            <person name="Land M."/>
            <person name="Hauser L."/>
            <person name="Chang Y.J."/>
            <person name="Jeffries C.D."/>
            <person name="Rohde M."/>
            <person name="Spring S."/>
            <person name="Goker M."/>
            <person name="Wirth R."/>
            <person name="Woyke T."/>
            <person name="Bristow J."/>
            <person name="Eisen J.A."/>
            <person name="Markowitz V."/>
            <person name="Hugenholtz P."/>
            <person name="Klenk H.P."/>
            <person name="Kyrpides N.C."/>
        </authorList>
    </citation>
    <scope>NUCLEOTIDE SEQUENCE [LARGE SCALE GENOMIC DNA]</scope>
    <source>
        <strain evidence="3">DSM 14429 / JCM 11212 / NBRC 100878 / IC-017</strain>
    </source>
</reference>
<organism evidence="2 3">
    <name type="scientific">Vulcanisaeta distributa (strain DSM 14429 / JCM 11212 / NBRC 100878 / IC-017)</name>
    <dbReference type="NCBI Taxonomy" id="572478"/>
    <lineage>
        <taxon>Archaea</taxon>
        <taxon>Thermoproteota</taxon>
        <taxon>Thermoprotei</taxon>
        <taxon>Thermoproteales</taxon>
        <taxon>Thermoproteaceae</taxon>
        <taxon>Vulcanisaeta</taxon>
    </lineage>
</organism>
<protein>
    <submittedName>
        <fullName evidence="2">Uncharacterized protein</fullName>
    </submittedName>
</protein>
<feature type="transmembrane region" description="Helical" evidence="1">
    <location>
        <begin position="12"/>
        <end position="33"/>
    </location>
</feature>
<reference evidence="3" key="2">
    <citation type="journal article" date="2010" name="Stand. Genomic Sci.">
        <title>Complete genome sequence of Vulcanisaeta distributa type strain (IC-017T).</title>
        <authorList>
            <person name="Mavromatis K."/>
            <person name="Sikorski J."/>
            <person name="Pabst E."/>
            <person name="Teshima H."/>
            <person name="Lapidus A."/>
            <person name="Lucas S."/>
            <person name="Nolan M."/>
            <person name="Glavina Del Rio T."/>
            <person name="Cheng J."/>
            <person name="Bruce D."/>
            <person name="Goodwin L."/>
            <person name="Pitluck S."/>
            <person name="Liolios K."/>
            <person name="Ivanova N."/>
            <person name="Mikhailova N."/>
            <person name="Pati A."/>
            <person name="Chen A."/>
            <person name="Palaniappan K."/>
            <person name="Land M."/>
            <person name="Hauser L."/>
            <person name="Chang Y."/>
            <person name="Jeffries C."/>
            <person name="Rohde M."/>
            <person name="Spring S."/>
            <person name="Goker M."/>
            <person name="Wirth R."/>
            <person name="Woyke T."/>
            <person name="Bristow J."/>
            <person name="Eisen J."/>
            <person name="Markowitz V."/>
            <person name="Hugenholtz P."/>
            <person name="Klenk H."/>
            <person name="Kyrpides N."/>
        </authorList>
    </citation>
    <scope>NUCLEOTIDE SEQUENCE [LARGE SCALE GENOMIC DNA]</scope>
    <source>
        <strain evidence="3">DSM 14429 / JCM 11212 / NBRC 100878 / IC-017</strain>
    </source>
</reference>
<name>E1QQ19_VULDI</name>
<evidence type="ECO:0000256" key="1">
    <source>
        <dbReference type="SAM" id="Phobius"/>
    </source>
</evidence>
<feature type="transmembrane region" description="Helical" evidence="1">
    <location>
        <begin position="101"/>
        <end position="131"/>
    </location>
</feature>
<keyword evidence="1" id="KW-0812">Transmembrane</keyword>
<dbReference type="Proteomes" id="UP000006681">
    <property type="component" value="Chromosome"/>
</dbReference>
<feature type="transmembrane region" description="Helical" evidence="1">
    <location>
        <begin position="65"/>
        <end position="89"/>
    </location>
</feature>
<sequence length="133" mass="14731">MSKAQGIRAWHILYGISILLYLINAGILIYLQFEYYTDSSFVESIMSAFPSIYTSQINNVLQMGYIGIIGTISIILILIMTYLITNALYSQARGISRLMKIVLLVLLLIQIALGNTGLLLGLIIGLVSIALMR</sequence>
<dbReference type="KEGG" id="vdi:Vdis_1002"/>
<evidence type="ECO:0000313" key="3">
    <source>
        <dbReference type="Proteomes" id="UP000006681"/>
    </source>
</evidence>
<accession>E1QQ19</accession>
<dbReference type="OrthoDB" id="386396at2157"/>
<dbReference type="AlphaFoldDB" id="E1QQ19"/>
<dbReference type="GeneID" id="9751932"/>
<dbReference type="HOGENOM" id="CLU_1902057_0_0_2"/>
<evidence type="ECO:0000313" key="2">
    <source>
        <dbReference type="EMBL" id="ADN50391.1"/>
    </source>
</evidence>
<dbReference type="EMBL" id="CP002100">
    <property type="protein sequence ID" value="ADN50391.1"/>
    <property type="molecule type" value="Genomic_DNA"/>
</dbReference>
<dbReference type="RefSeq" id="WP_013336116.1">
    <property type="nucleotide sequence ID" value="NC_014537.1"/>
</dbReference>
<dbReference type="eggNOG" id="arCOG13829">
    <property type="taxonomic scope" value="Archaea"/>
</dbReference>
<keyword evidence="3" id="KW-1185">Reference proteome</keyword>
<keyword evidence="1" id="KW-1133">Transmembrane helix</keyword>